<evidence type="ECO:0000313" key="2">
    <source>
        <dbReference type="EMBL" id="GAC99858.1"/>
    </source>
</evidence>
<keyword evidence="1" id="KW-1133">Transmembrane helix</keyword>
<dbReference type="EMBL" id="DF238833">
    <property type="protein sequence ID" value="GAC99858.1"/>
    <property type="molecule type" value="Genomic_DNA"/>
</dbReference>
<evidence type="ECO:0000313" key="3">
    <source>
        <dbReference type="Proteomes" id="UP000014071"/>
    </source>
</evidence>
<keyword evidence="1" id="KW-0472">Membrane</keyword>
<accession>R9PER4</accession>
<feature type="transmembrane region" description="Helical" evidence="1">
    <location>
        <begin position="121"/>
        <end position="143"/>
    </location>
</feature>
<reference evidence="3" key="1">
    <citation type="journal article" date="2013" name="Genome Announc.">
        <title>Draft genome sequence of the basidiomycetous yeast-like fungus Pseudozyma hubeiensis SY62, which produces an abundant amount of the biosurfactant mannosylerythritol lipids.</title>
        <authorList>
            <person name="Konishi M."/>
            <person name="Hatada Y."/>
            <person name="Horiuchi J."/>
        </authorList>
    </citation>
    <scope>NUCLEOTIDE SEQUENCE [LARGE SCALE GENOMIC DNA]</scope>
    <source>
        <strain evidence="3">SY62</strain>
    </source>
</reference>
<dbReference type="HOGENOM" id="CLU_1124965_0_0_1"/>
<gene>
    <name evidence="2" type="ORF">PHSY_007461</name>
</gene>
<feature type="transmembrane region" description="Helical" evidence="1">
    <location>
        <begin position="202"/>
        <end position="225"/>
    </location>
</feature>
<feature type="transmembrane region" description="Helical" evidence="1">
    <location>
        <begin position="20"/>
        <end position="41"/>
    </location>
</feature>
<sequence>MSDEQSSPQNGTLVDTHITAILMGVVLCEILSFISFDLRLASSMFQKRHFHPIPISYLVSRYTMLLFISVFSILTIPSAYGTRRDETALHWLRSFMLPLLFTSTSAILGFRAVILHFSRPFLVTILVNTLLAVEFVSSLAVMILSVSESPTPTSSSGGTSISAAWICAPLLIALLIDLIFTLIVVIPILVGTRQRGEIIGMMLSDAIFFGVFSMVVKIIAIGLTIRLARGGTNAWLPISIGKREFGL</sequence>
<dbReference type="eggNOG" id="ENOG502TFZ5">
    <property type="taxonomic scope" value="Eukaryota"/>
</dbReference>
<organism evidence="2 3">
    <name type="scientific">Pseudozyma hubeiensis (strain SY62)</name>
    <name type="common">Yeast</name>
    <dbReference type="NCBI Taxonomy" id="1305764"/>
    <lineage>
        <taxon>Eukaryota</taxon>
        <taxon>Fungi</taxon>
        <taxon>Dikarya</taxon>
        <taxon>Basidiomycota</taxon>
        <taxon>Ustilaginomycotina</taxon>
        <taxon>Ustilaginomycetes</taxon>
        <taxon>Ustilaginales</taxon>
        <taxon>Ustilaginaceae</taxon>
        <taxon>Pseudozyma</taxon>
    </lineage>
</organism>
<dbReference type="GeneID" id="24112724"/>
<keyword evidence="3" id="KW-1185">Reference proteome</keyword>
<feature type="transmembrane region" description="Helical" evidence="1">
    <location>
        <begin position="95"/>
        <end position="114"/>
    </location>
</feature>
<evidence type="ECO:0000256" key="1">
    <source>
        <dbReference type="SAM" id="Phobius"/>
    </source>
</evidence>
<feature type="transmembrane region" description="Helical" evidence="1">
    <location>
        <begin position="163"/>
        <end position="190"/>
    </location>
</feature>
<dbReference type="Proteomes" id="UP000014071">
    <property type="component" value="Unassembled WGS sequence"/>
</dbReference>
<name>R9PER4_PSEHS</name>
<dbReference type="RefSeq" id="XP_012193445.1">
    <property type="nucleotide sequence ID" value="XM_012338055.1"/>
</dbReference>
<protein>
    <submittedName>
        <fullName evidence="2">Uncharacterized protein</fullName>
    </submittedName>
</protein>
<proteinExistence type="predicted"/>
<dbReference type="AlphaFoldDB" id="R9PER4"/>
<feature type="transmembrane region" description="Helical" evidence="1">
    <location>
        <begin position="62"/>
        <end position="80"/>
    </location>
</feature>
<keyword evidence="1" id="KW-0812">Transmembrane</keyword>
<dbReference type="OrthoDB" id="2554663at2759"/>